<dbReference type="Proteomes" id="UP001302329">
    <property type="component" value="Unassembled WGS sequence"/>
</dbReference>
<dbReference type="SUPFAM" id="SSF51120">
    <property type="entry name" value="beta-Roll"/>
    <property type="match status" value="1"/>
</dbReference>
<dbReference type="EMBL" id="JAYGHY010000075">
    <property type="protein sequence ID" value="MEA5443885.1"/>
    <property type="molecule type" value="Genomic_DNA"/>
</dbReference>
<comment type="caution">
    <text evidence="1">The sequence shown here is derived from an EMBL/GenBank/DDBJ whole genome shotgun (WGS) entry which is preliminary data.</text>
</comment>
<accession>A0ABU5SZW4</accession>
<proteinExistence type="predicted"/>
<name>A0ABU5SZW4_9CYAN</name>
<organism evidence="1 2">
    <name type="scientific">Cyanobium gracile UHCC 0281</name>
    <dbReference type="NCBI Taxonomy" id="3110309"/>
    <lineage>
        <taxon>Bacteria</taxon>
        <taxon>Bacillati</taxon>
        <taxon>Cyanobacteriota</taxon>
        <taxon>Cyanophyceae</taxon>
        <taxon>Synechococcales</taxon>
        <taxon>Prochlorococcaceae</taxon>
        <taxon>Cyanobium</taxon>
    </lineage>
</organism>
<dbReference type="Gene3D" id="2.160.20.160">
    <property type="match status" value="1"/>
</dbReference>
<dbReference type="RefSeq" id="WP_323357843.1">
    <property type="nucleotide sequence ID" value="NZ_JAYGHY010000075.1"/>
</dbReference>
<protein>
    <recommendedName>
        <fullName evidence="3">Calcium-binding protein</fullName>
    </recommendedName>
</protein>
<sequence>MVGDTLNTRIFPNSGRNINDVGVKEPSAGDTRTTFGGASKDTSYIGNADDNAVTYTGDAKNAFISTGAGDDTLIASDISKSTISLGNGNNTAITGAVKDTTFTSGTGADSYTILDNANSVKISSGAGDDTLIFGGKVNDGTFLLGRGADVLDFSGKVQNTWVDLGNDFDIDQVYFNAKADIGNGTQIFGAGDGDLLIIGGEEYSYDIDQSSFISSAGDSITFG</sequence>
<evidence type="ECO:0008006" key="3">
    <source>
        <dbReference type="Google" id="ProtNLM"/>
    </source>
</evidence>
<evidence type="ECO:0000313" key="1">
    <source>
        <dbReference type="EMBL" id="MEA5443885.1"/>
    </source>
</evidence>
<evidence type="ECO:0000313" key="2">
    <source>
        <dbReference type="Proteomes" id="UP001302329"/>
    </source>
</evidence>
<keyword evidence="2" id="KW-1185">Reference proteome</keyword>
<dbReference type="InterPro" id="IPR011049">
    <property type="entry name" value="Serralysin-like_metalloprot_C"/>
</dbReference>
<gene>
    <name evidence="1" type="ORF">VB739_15105</name>
</gene>
<reference evidence="1 2" key="1">
    <citation type="submission" date="2023-12" db="EMBL/GenBank/DDBJ databases">
        <title>Baltic Sea Cyanobacteria.</title>
        <authorList>
            <person name="Delbaje E."/>
            <person name="Fewer D.P."/>
            <person name="Shishido T.K."/>
        </authorList>
    </citation>
    <scope>NUCLEOTIDE SEQUENCE [LARGE SCALE GENOMIC DNA]</scope>
    <source>
        <strain evidence="1 2">UHCC 0281</strain>
    </source>
</reference>